<accession>A0A9C9K0Y5</accession>
<dbReference type="Gene3D" id="3.40.1380.20">
    <property type="entry name" value="Pyruvate kinase, C-terminal domain"/>
    <property type="match status" value="1"/>
</dbReference>
<dbReference type="EMBL" id="DRIG01000106">
    <property type="protein sequence ID" value="HEC79511.1"/>
    <property type="molecule type" value="Genomic_DNA"/>
</dbReference>
<evidence type="ECO:0000313" key="3">
    <source>
        <dbReference type="Proteomes" id="UP000885826"/>
    </source>
</evidence>
<dbReference type="InterPro" id="IPR015795">
    <property type="entry name" value="Pyrv_Knase_C"/>
</dbReference>
<gene>
    <name evidence="2" type="ORF">ENI34_10315</name>
</gene>
<comment type="caution">
    <text evidence="2">The sequence shown here is derived from an EMBL/GenBank/DDBJ whole genome shotgun (WGS) entry which is preliminary data.</text>
</comment>
<reference evidence="2" key="1">
    <citation type="journal article" date="2020" name="mSystems">
        <title>Genome- and Community-Level Interaction Insights into Carbon Utilization and Element Cycling Functions of Hydrothermarchaeota in Hydrothermal Sediment.</title>
        <authorList>
            <person name="Zhou Z."/>
            <person name="Liu Y."/>
            <person name="Xu W."/>
            <person name="Pan J."/>
            <person name="Luo Z.H."/>
            <person name="Li M."/>
        </authorList>
    </citation>
    <scope>NUCLEOTIDE SEQUENCE</scope>
    <source>
        <strain evidence="2">HyVt-388</strain>
    </source>
</reference>
<evidence type="ECO:0000313" key="2">
    <source>
        <dbReference type="EMBL" id="HEC79511.1"/>
    </source>
</evidence>
<dbReference type="InterPro" id="IPR036918">
    <property type="entry name" value="Pyrv_Knase_C_sf"/>
</dbReference>
<dbReference type="InterPro" id="IPR015074">
    <property type="entry name" value="DUF1867"/>
</dbReference>
<dbReference type="SUPFAM" id="SSF52935">
    <property type="entry name" value="PK C-terminal domain-like"/>
    <property type="match status" value="1"/>
</dbReference>
<dbReference type="AlphaFoldDB" id="A0A9C9K0Y5"/>
<name>A0A9C9K0Y5_UNCW3</name>
<proteinExistence type="predicted"/>
<evidence type="ECO:0000259" key="1">
    <source>
        <dbReference type="Pfam" id="PF02887"/>
    </source>
</evidence>
<sequence>MKYEVFYWEKPGRHNTAKTIELAVKRAKQLKVHHFVVASCSGYTARALLRKTKNAKIIVVTHQAGFSEPGKCEMNRRTIKYLQDKGAAVYTGTHFFGGVGRAVRLKFGGLEVDELTANTLRIFGQGVKVAIEIAVMALDAGLIPYNKEIISIGGANEGADTAIVCRPEHGKDFFNFEVREIICKPRTKR</sequence>
<dbReference type="Proteomes" id="UP000885826">
    <property type="component" value="Unassembled WGS sequence"/>
</dbReference>
<organism evidence="2 3">
    <name type="scientific">candidate division WOR-3 bacterium</name>
    <dbReference type="NCBI Taxonomy" id="2052148"/>
    <lineage>
        <taxon>Bacteria</taxon>
        <taxon>Bacteria division WOR-3</taxon>
    </lineage>
</organism>
<dbReference type="PIRSF" id="PIRSF016138">
    <property type="entry name" value="UCP016138"/>
    <property type="match status" value="1"/>
</dbReference>
<feature type="domain" description="Pyruvate kinase C-terminal" evidence="1">
    <location>
        <begin position="19"/>
        <end position="162"/>
    </location>
</feature>
<dbReference type="Pfam" id="PF02887">
    <property type="entry name" value="PK_C"/>
    <property type="match status" value="1"/>
</dbReference>
<protein>
    <recommendedName>
        <fullName evidence="1">Pyruvate kinase C-terminal domain-containing protein</fullName>
    </recommendedName>
</protein>